<evidence type="ECO:0000313" key="3">
    <source>
        <dbReference type="EMBL" id="CAI5726451.1"/>
    </source>
</evidence>
<accession>A0AAV0TRZ2</accession>
<dbReference type="SUPFAM" id="SSF102588">
    <property type="entry name" value="LmbE-like"/>
    <property type="match status" value="1"/>
</dbReference>
<dbReference type="InterPro" id="IPR024078">
    <property type="entry name" value="LmbE-like_dom_sf"/>
</dbReference>
<evidence type="ECO:0000256" key="1">
    <source>
        <dbReference type="ARBA" id="ARBA00006066"/>
    </source>
</evidence>
<comment type="caution">
    <text evidence="3">The sequence shown here is derived from an EMBL/GenBank/DDBJ whole genome shotgun (WGS) entry which is preliminary data.</text>
</comment>
<reference evidence="3" key="1">
    <citation type="submission" date="2022-12" db="EMBL/GenBank/DDBJ databases">
        <authorList>
            <person name="Webb A."/>
        </authorList>
    </citation>
    <scope>NUCLEOTIDE SEQUENCE</scope>
    <source>
        <strain evidence="3">Hp1</strain>
    </source>
</reference>
<sequence length="137" mass="15709">MLFDLNDEEFQTRLEAPKHLLLGANVLLGPSESRNFARVPATLDWQLPHVHVLEEPELQDGMQNHWDTSRIAAIVLDYVDKHRIDAVFTFDGYGVSGASKPHCDPLRIFSRYTFVNTFRPLLEVDVTDRPLAHKKTQ</sequence>
<gene>
    <name evidence="3" type="ORF">HBR001_LOCUS3849</name>
</gene>
<dbReference type="GO" id="GO:0005783">
    <property type="term" value="C:endoplasmic reticulum"/>
    <property type="evidence" value="ECO:0007669"/>
    <property type="project" value="TreeGrafter"/>
</dbReference>
<proteinExistence type="inferred from homology"/>
<comment type="similarity">
    <text evidence="1">Belongs to the PIGL family.</text>
</comment>
<dbReference type="PANTHER" id="PTHR12993:SF11">
    <property type="entry name" value="N-ACETYLGLUCOSAMINYL-PHOSPHATIDYLINOSITOL DE-N-ACETYLASE"/>
    <property type="match status" value="1"/>
</dbReference>
<protein>
    <recommendedName>
        <fullName evidence="2">N-acetylglucosaminylphosphatidylinositol deacetylase</fullName>
        <ecNumber evidence="2">3.5.1.89</ecNumber>
    </recommendedName>
</protein>
<dbReference type="EC" id="3.5.1.89" evidence="2"/>
<dbReference type="GO" id="GO:0000225">
    <property type="term" value="F:N-acetylglucosaminylphosphatidylinositol deacetylase activity"/>
    <property type="evidence" value="ECO:0007669"/>
    <property type="project" value="UniProtKB-EC"/>
</dbReference>
<dbReference type="PANTHER" id="PTHR12993">
    <property type="entry name" value="N-ACETYLGLUCOSAMINYL-PHOSPHATIDYLINOSITOL DE-N-ACETYLASE-RELATED"/>
    <property type="match status" value="1"/>
</dbReference>
<dbReference type="AlphaFoldDB" id="A0AAV0TRZ2"/>
<evidence type="ECO:0000313" key="4">
    <source>
        <dbReference type="Proteomes" id="UP001162031"/>
    </source>
</evidence>
<dbReference type="Proteomes" id="UP001162031">
    <property type="component" value="Unassembled WGS sequence"/>
</dbReference>
<organism evidence="3 4">
    <name type="scientific">Hyaloperonospora brassicae</name>
    <name type="common">Brassica downy mildew</name>
    <name type="synonym">Peronospora brassicae</name>
    <dbReference type="NCBI Taxonomy" id="162125"/>
    <lineage>
        <taxon>Eukaryota</taxon>
        <taxon>Sar</taxon>
        <taxon>Stramenopiles</taxon>
        <taxon>Oomycota</taxon>
        <taxon>Peronosporomycetes</taxon>
        <taxon>Peronosporales</taxon>
        <taxon>Peronosporaceae</taxon>
        <taxon>Hyaloperonospora</taxon>
    </lineage>
</organism>
<keyword evidence="4" id="KW-1185">Reference proteome</keyword>
<name>A0AAV0TRZ2_HYABA</name>
<dbReference type="InterPro" id="IPR003737">
    <property type="entry name" value="GlcNAc_PI_deacetylase-related"/>
</dbReference>
<dbReference type="EMBL" id="CANTFL010000659">
    <property type="protein sequence ID" value="CAI5726451.1"/>
    <property type="molecule type" value="Genomic_DNA"/>
</dbReference>
<evidence type="ECO:0000256" key="2">
    <source>
        <dbReference type="ARBA" id="ARBA00012176"/>
    </source>
</evidence>